<dbReference type="InterPro" id="IPR001796">
    <property type="entry name" value="DHFR_dom"/>
</dbReference>
<dbReference type="PROSITE" id="PS51330">
    <property type="entry name" value="DHFR_2"/>
    <property type="match status" value="1"/>
</dbReference>
<dbReference type="GO" id="GO:0006730">
    <property type="term" value="P:one-carbon metabolic process"/>
    <property type="evidence" value="ECO:0007669"/>
    <property type="project" value="UniProtKB-KW"/>
</dbReference>
<dbReference type="Gene3D" id="3.40.430.10">
    <property type="entry name" value="Dihydrofolate Reductase, subunit A"/>
    <property type="match status" value="1"/>
</dbReference>
<keyword evidence="6 9" id="KW-0560">Oxidoreductase</keyword>
<dbReference type="UniPathway" id="UPA00077">
    <property type="reaction ID" value="UER00158"/>
</dbReference>
<dbReference type="GO" id="GO:0046655">
    <property type="term" value="P:folic acid metabolic process"/>
    <property type="evidence" value="ECO:0007669"/>
    <property type="project" value="TreeGrafter"/>
</dbReference>
<dbReference type="GO" id="GO:0046654">
    <property type="term" value="P:tetrahydrofolate biosynthetic process"/>
    <property type="evidence" value="ECO:0007669"/>
    <property type="project" value="UniProtKB-UniPathway"/>
</dbReference>
<evidence type="ECO:0000256" key="5">
    <source>
        <dbReference type="ARBA" id="ARBA00022857"/>
    </source>
</evidence>
<dbReference type="InterPro" id="IPR024072">
    <property type="entry name" value="DHFR-like_dom_sf"/>
</dbReference>
<dbReference type="Pfam" id="PF00186">
    <property type="entry name" value="DHFR_1"/>
    <property type="match status" value="1"/>
</dbReference>
<evidence type="ECO:0000259" key="8">
    <source>
        <dbReference type="PROSITE" id="PS51330"/>
    </source>
</evidence>
<evidence type="ECO:0000313" key="10">
    <source>
        <dbReference type="Proteomes" id="UP000249886"/>
    </source>
</evidence>
<proteinExistence type="inferred from homology"/>
<dbReference type="InterPro" id="IPR012259">
    <property type="entry name" value="DHFR"/>
</dbReference>
<evidence type="ECO:0000313" key="9">
    <source>
        <dbReference type="EMBL" id="SPW31387.1"/>
    </source>
</evidence>
<comment type="pathway">
    <text evidence="1">Cofactor biosynthesis; tetrahydrofolate biosynthesis; 5,6,7,8-tetrahydrofolate from 7,8-dihydrofolate: step 1/1.</text>
</comment>
<evidence type="ECO:0000256" key="1">
    <source>
        <dbReference type="ARBA" id="ARBA00004903"/>
    </source>
</evidence>
<dbReference type="SUPFAM" id="SSF53597">
    <property type="entry name" value="Dihydrofolate reductase-like"/>
    <property type="match status" value="1"/>
</dbReference>
<gene>
    <name evidence="9" type="primary">folA</name>
    <name evidence="9" type="ORF">NCTC10254_02137</name>
</gene>
<dbReference type="GO" id="GO:0004146">
    <property type="term" value="F:dihydrofolate reductase activity"/>
    <property type="evidence" value="ECO:0007669"/>
    <property type="project" value="UniProtKB-EC"/>
</dbReference>
<reference evidence="9 10" key="1">
    <citation type="submission" date="2018-06" db="EMBL/GenBank/DDBJ databases">
        <authorList>
            <consortium name="Pathogen Informatics"/>
            <person name="Doyle S."/>
        </authorList>
    </citation>
    <scope>NUCLEOTIDE SEQUENCE [LARGE SCALE GENOMIC DNA]</scope>
    <source>
        <strain evidence="9 10">NCTC10254</strain>
    </source>
</reference>
<dbReference type="GO" id="GO:0005829">
    <property type="term" value="C:cytosol"/>
    <property type="evidence" value="ECO:0007669"/>
    <property type="project" value="TreeGrafter"/>
</dbReference>
<evidence type="ECO:0000256" key="2">
    <source>
        <dbReference type="ARBA" id="ARBA00009539"/>
    </source>
</evidence>
<dbReference type="GO" id="GO:0050661">
    <property type="term" value="F:NADP binding"/>
    <property type="evidence" value="ECO:0007669"/>
    <property type="project" value="InterPro"/>
</dbReference>
<dbReference type="PANTHER" id="PTHR48069">
    <property type="entry name" value="DIHYDROFOLATE REDUCTASE"/>
    <property type="match status" value="1"/>
</dbReference>
<name>A0A8B4H958_9CORY</name>
<comment type="caution">
    <text evidence="9">The sequence shown here is derived from an EMBL/GenBank/DDBJ whole genome shotgun (WGS) entry which is preliminary data.</text>
</comment>
<organism evidence="9 10">
    <name type="scientific">Corynebacterium matruchotii</name>
    <dbReference type="NCBI Taxonomy" id="43768"/>
    <lineage>
        <taxon>Bacteria</taxon>
        <taxon>Bacillati</taxon>
        <taxon>Actinomycetota</taxon>
        <taxon>Actinomycetes</taxon>
        <taxon>Mycobacteriales</taxon>
        <taxon>Corynebacteriaceae</taxon>
        <taxon>Corynebacterium</taxon>
    </lineage>
</organism>
<dbReference type="PRINTS" id="PR00070">
    <property type="entry name" value="DHFR"/>
</dbReference>
<dbReference type="PROSITE" id="PS00075">
    <property type="entry name" value="DHFR_1"/>
    <property type="match status" value="1"/>
</dbReference>
<comment type="similarity">
    <text evidence="2 7">Belongs to the dihydrofolate reductase family.</text>
</comment>
<feature type="domain" description="DHFR" evidence="8">
    <location>
        <begin position="2"/>
        <end position="157"/>
    </location>
</feature>
<evidence type="ECO:0000256" key="4">
    <source>
        <dbReference type="ARBA" id="ARBA00022563"/>
    </source>
</evidence>
<dbReference type="EMBL" id="UARK01000031">
    <property type="protein sequence ID" value="SPW31387.1"/>
    <property type="molecule type" value="Genomic_DNA"/>
</dbReference>
<keyword evidence="4" id="KW-0554">One-carbon metabolism</keyword>
<accession>A0A8B4H958</accession>
<sequence length="161" mass="18056">MMLRAIWAQNLMGLIGDGKSMPWHVPEDLQHFKKLTLGSPIIMGRRTWESLPVRPLPGRKNLVLSRRTPGKWSNGASVIASVPESGWVIGGGVVYAATIDKVQEIHRTLIDAPTNLFELGDRAVFAPTIPPDFQLVQHSKWLKSSSGLRYKFETWTKNISR</sequence>
<keyword evidence="5" id="KW-0521">NADP</keyword>
<dbReference type="PANTHER" id="PTHR48069:SF3">
    <property type="entry name" value="DIHYDROFOLATE REDUCTASE"/>
    <property type="match status" value="1"/>
</dbReference>
<dbReference type="GO" id="GO:0046452">
    <property type="term" value="P:dihydrofolate metabolic process"/>
    <property type="evidence" value="ECO:0007669"/>
    <property type="project" value="TreeGrafter"/>
</dbReference>
<dbReference type="EC" id="1.5.1.3" evidence="3"/>
<evidence type="ECO:0000256" key="6">
    <source>
        <dbReference type="ARBA" id="ARBA00023002"/>
    </source>
</evidence>
<dbReference type="CDD" id="cd00209">
    <property type="entry name" value="DHFR"/>
    <property type="match status" value="1"/>
</dbReference>
<evidence type="ECO:0000256" key="7">
    <source>
        <dbReference type="RuleBase" id="RU004474"/>
    </source>
</evidence>
<protein>
    <recommendedName>
        <fullName evidence="3">dihydrofolate reductase</fullName>
        <ecNumber evidence="3">1.5.1.3</ecNumber>
    </recommendedName>
</protein>
<dbReference type="Proteomes" id="UP000249886">
    <property type="component" value="Unassembled WGS sequence"/>
</dbReference>
<dbReference type="AlphaFoldDB" id="A0A8B4H958"/>
<dbReference type="InterPro" id="IPR017925">
    <property type="entry name" value="DHFR_CS"/>
</dbReference>
<evidence type="ECO:0000256" key="3">
    <source>
        <dbReference type="ARBA" id="ARBA00012856"/>
    </source>
</evidence>